<feature type="non-terminal residue" evidence="1">
    <location>
        <position position="87"/>
    </location>
</feature>
<name>A0A2H3B056_9AGAR</name>
<evidence type="ECO:0000313" key="2">
    <source>
        <dbReference type="Proteomes" id="UP000218334"/>
    </source>
</evidence>
<keyword evidence="2" id="KW-1185">Reference proteome</keyword>
<reference evidence="2" key="1">
    <citation type="journal article" date="2017" name="Nat. Ecol. Evol.">
        <title>Genome expansion and lineage-specific genetic innovations in the forest pathogenic fungi Armillaria.</title>
        <authorList>
            <person name="Sipos G."/>
            <person name="Prasanna A.N."/>
            <person name="Walter M.C."/>
            <person name="O'Connor E."/>
            <person name="Balint B."/>
            <person name="Krizsan K."/>
            <person name="Kiss B."/>
            <person name="Hess J."/>
            <person name="Varga T."/>
            <person name="Slot J."/>
            <person name="Riley R."/>
            <person name="Boka B."/>
            <person name="Rigling D."/>
            <person name="Barry K."/>
            <person name="Lee J."/>
            <person name="Mihaltcheva S."/>
            <person name="LaButti K."/>
            <person name="Lipzen A."/>
            <person name="Waldron R."/>
            <person name="Moloney N.M."/>
            <person name="Sperisen C."/>
            <person name="Kredics L."/>
            <person name="Vagvoelgyi C."/>
            <person name="Patrignani A."/>
            <person name="Fitzpatrick D."/>
            <person name="Nagy I."/>
            <person name="Doyle S."/>
            <person name="Anderson J.B."/>
            <person name="Grigoriev I.V."/>
            <person name="Gueldener U."/>
            <person name="Muensterkoetter M."/>
            <person name="Nagy L.G."/>
        </authorList>
    </citation>
    <scope>NUCLEOTIDE SEQUENCE [LARGE SCALE GENOMIC DNA]</scope>
    <source>
        <strain evidence="2">28-4</strain>
    </source>
</reference>
<dbReference type="AlphaFoldDB" id="A0A2H3B056"/>
<organism evidence="1 2">
    <name type="scientific">Armillaria solidipes</name>
    <dbReference type="NCBI Taxonomy" id="1076256"/>
    <lineage>
        <taxon>Eukaryota</taxon>
        <taxon>Fungi</taxon>
        <taxon>Dikarya</taxon>
        <taxon>Basidiomycota</taxon>
        <taxon>Agaricomycotina</taxon>
        <taxon>Agaricomycetes</taxon>
        <taxon>Agaricomycetidae</taxon>
        <taxon>Agaricales</taxon>
        <taxon>Marasmiineae</taxon>
        <taxon>Physalacriaceae</taxon>
        <taxon>Armillaria</taxon>
    </lineage>
</organism>
<dbReference type="Proteomes" id="UP000218334">
    <property type="component" value="Unassembled WGS sequence"/>
</dbReference>
<dbReference type="STRING" id="1076256.A0A2H3B056"/>
<protein>
    <recommendedName>
        <fullName evidence="3">Reverse transcriptase zinc-binding domain-containing protein</fullName>
    </recommendedName>
</protein>
<feature type="non-terminal residue" evidence="1">
    <location>
        <position position="1"/>
    </location>
</feature>
<evidence type="ECO:0000313" key="1">
    <source>
        <dbReference type="EMBL" id="PBK64265.1"/>
    </source>
</evidence>
<dbReference type="EMBL" id="KZ293453">
    <property type="protein sequence ID" value="PBK64265.1"/>
    <property type="molecule type" value="Genomic_DNA"/>
</dbReference>
<accession>A0A2H3B056</accession>
<sequence>LTQLRTSHVGLNAHLFRTKTVESPNCSACGVPETVTHYLIACAKYNTQRQHLRRRTRIGNLQIRSLLASHSKHLHATLAYVKATKRF</sequence>
<evidence type="ECO:0008006" key="3">
    <source>
        <dbReference type="Google" id="ProtNLM"/>
    </source>
</evidence>
<proteinExistence type="predicted"/>
<gene>
    <name evidence="1" type="ORF">ARMSODRAFT_866856</name>
</gene>